<accession>A0A1M7G785</accession>
<evidence type="ECO:0000256" key="3">
    <source>
        <dbReference type="SAM" id="SignalP"/>
    </source>
</evidence>
<feature type="chain" id="PRO_5013314463" evidence="3">
    <location>
        <begin position="24"/>
        <end position="366"/>
    </location>
</feature>
<gene>
    <name evidence="5" type="ORF">SAMN05444266_106428</name>
</gene>
<evidence type="ECO:0000313" key="6">
    <source>
        <dbReference type="Proteomes" id="UP000184420"/>
    </source>
</evidence>
<feature type="signal peptide" evidence="3">
    <location>
        <begin position="1"/>
        <end position="23"/>
    </location>
</feature>
<dbReference type="STRING" id="1419482.SAMN05444266_106428"/>
<evidence type="ECO:0000259" key="4">
    <source>
        <dbReference type="Pfam" id="PF05426"/>
    </source>
</evidence>
<dbReference type="Pfam" id="PF05426">
    <property type="entry name" value="Alginate_lyase"/>
    <property type="match status" value="1"/>
</dbReference>
<keyword evidence="1 3" id="KW-0732">Signal</keyword>
<dbReference type="GO" id="GO:0042597">
    <property type="term" value="C:periplasmic space"/>
    <property type="evidence" value="ECO:0007669"/>
    <property type="project" value="InterPro"/>
</dbReference>
<dbReference type="GO" id="GO:0016829">
    <property type="term" value="F:lyase activity"/>
    <property type="evidence" value="ECO:0007669"/>
    <property type="project" value="UniProtKB-KW"/>
</dbReference>
<keyword evidence="2 5" id="KW-0456">Lyase</keyword>
<dbReference type="AlphaFoldDB" id="A0A1M7G785"/>
<dbReference type="EMBL" id="FRBL01000006">
    <property type="protein sequence ID" value="SHM12046.1"/>
    <property type="molecule type" value="Genomic_DNA"/>
</dbReference>
<dbReference type="Proteomes" id="UP000184420">
    <property type="component" value="Unassembled WGS sequence"/>
</dbReference>
<dbReference type="InterPro" id="IPR008397">
    <property type="entry name" value="Alginate_lyase_dom"/>
</dbReference>
<dbReference type="SUPFAM" id="SSF48230">
    <property type="entry name" value="Chondroitin AC/alginate lyase"/>
    <property type="match status" value="1"/>
</dbReference>
<name>A0A1M7G785_9BACT</name>
<dbReference type="OrthoDB" id="640151at2"/>
<dbReference type="InterPro" id="IPR008929">
    <property type="entry name" value="Chondroitin_lyas"/>
</dbReference>
<dbReference type="Gene3D" id="1.50.10.100">
    <property type="entry name" value="Chondroitin AC/alginate lyase"/>
    <property type="match status" value="1"/>
</dbReference>
<evidence type="ECO:0000256" key="2">
    <source>
        <dbReference type="ARBA" id="ARBA00023239"/>
    </source>
</evidence>
<keyword evidence="6" id="KW-1185">Reference proteome</keyword>
<sequence>MKKLLQHSITVAFLCGISLSVAASGPKPKKFLHPAILNTKASLDRISKEVDKGDAVRVAAYKRVEEFIERSDYPTAYFSTIVVGSNGATSPSKSQIRRDAELVYAFALAWAKTGKPEYAEKAIGLINGWSYAFKNYDLLNAATNKRQPGLEACWTTPGFVAAAEILRYYKVDGKSAGWKAADIAQFGNYLRTVVGEYINVMPIYNNNWNASQGYAKMAIGIFLDSTALYQEGYDITAKFMPIVIKQNGDIPEYCDRKDCVHFQYSLTAFSYAAQLAQLQGDKSLWEFGERLMARGYDYMRKAWDNQAECSFCSANSKIFPGVEVAANYYKTANLDYLRQLQAPLGWPGDYTFLGFTTYTHFEVSFK</sequence>
<reference evidence="5 6" key="1">
    <citation type="submission" date="2016-11" db="EMBL/GenBank/DDBJ databases">
        <authorList>
            <person name="Jaros S."/>
            <person name="Januszkiewicz K."/>
            <person name="Wedrychowicz H."/>
        </authorList>
    </citation>
    <scope>NUCLEOTIDE SEQUENCE [LARGE SCALE GENOMIC DNA]</scope>
    <source>
        <strain evidence="5 6">DSM 27406</strain>
    </source>
</reference>
<feature type="domain" description="Alginate lyase" evidence="4">
    <location>
        <begin position="77"/>
        <end position="306"/>
    </location>
</feature>
<organism evidence="5 6">
    <name type="scientific">Chitinophaga jiangningensis</name>
    <dbReference type="NCBI Taxonomy" id="1419482"/>
    <lineage>
        <taxon>Bacteria</taxon>
        <taxon>Pseudomonadati</taxon>
        <taxon>Bacteroidota</taxon>
        <taxon>Chitinophagia</taxon>
        <taxon>Chitinophagales</taxon>
        <taxon>Chitinophagaceae</taxon>
        <taxon>Chitinophaga</taxon>
    </lineage>
</organism>
<protein>
    <submittedName>
        <fullName evidence="5">Alginate lyase</fullName>
    </submittedName>
</protein>
<proteinExistence type="predicted"/>
<evidence type="ECO:0000313" key="5">
    <source>
        <dbReference type="EMBL" id="SHM12046.1"/>
    </source>
</evidence>
<dbReference type="RefSeq" id="WP_073083641.1">
    <property type="nucleotide sequence ID" value="NZ_FRBL01000006.1"/>
</dbReference>
<evidence type="ECO:0000256" key="1">
    <source>
        <dbReference type="ARBA" id="ARBA00022729"/>
    </source>
</evidence>